<gene>
    <name evidence="1" type="ORF">C1S79_05045</name>
</gene>
<accession>A0AA94REF6</accession>
<name>A0AA94REF6_9MYCO</name>
<dbReference type="RefSeq" id="WP_138248179.1">
    <property type="nucleotide sequence ID" value="NZ_AP022616.1"/>
</dbReference>
<dbReference type="EMBL" id="POTM01000015">
    <property type="protein sequence ID" value="TLH72830.1"/>
    <property type="molecule type" value="Genomic_DNA"/>
</dbReference>
<evidence type="ECO:0000313" key="1">
    <source>
        <dbReference type="EMBL" id="TLH72830.1"/>
    </source>
</evidence>
<dbReference type="AlphaFoldDB" id="A0AA94REF6"/>
<evidence type="ECO:0000313" key="2">
    <source>
        <dbReference type="Proteomes" id="UP000309984"/>
    </source>
</evidence>
<organism evidence="1 2">
    <name type="scientific">Mycolicibacterium phocaicum</name>
    <dbReference type="NCBI Taxonomy" id="319706"/>
    <lineage>
        <taxon>Bacteria</taxon>
        <taxon>Bacillati</taxon>
        <taxon>Actinomycetota</taxon>
        <taxon>Actinomycetes</taxon>
        <taxon>Mycobacteriales</taxon>
        <taxon>Mycobacteriaceae</taxon>
        <taxon>Mycolicibacterium</taxon>
    </lineage>
</organism>
<comment type="caution">
    <text evidence="1">The sequence shown here is derived from an EMBL/GenBank/DDBJ whole genome shotgun (WGS) entry which is preliminary data.</text>
</comment>
<reference evidence="1 2" key="1">
    <citation type="submission" date="2018-01" db="EMBL/GenBank/DDBJ databases">
        <title>Comparative genomics of Mycobacterium mucogenicum and Mycobacterium neoaurum clade members emphasizing tRNA and non-coding RNA.</title>
        <authorList>
            <person name="Behra P.R.K."/>
            <person name="Pettersson B.M.F."/>
            <person name="Das S."/>
            <person name="Dasgupta S."/>
            <person name="Kirsebom L.A."/>
        </authorList>
    </citation>
    <scope>NUCLEOTIDE SEQUENCE [LARGE SCALE GENOMIC DNA]</scope>
    <source>
        <strain evidence="1 2">DSM 45104</strain>
    </source>
</reference>
<proteinExistence type="predicted"/>
<protein>
    <submittedName>
        <fullName evidence="1">Uncharacterized protein</fullName>
    </submittedName>
</protein>
<keyword evidence="2" id="KW-1185">Reference proteome</keyword>
<dbReference type="Proteomes" id="UP000309984">
    <property type="component" value="Unassembled WGS sequence"/>
</dbReference>
<sequence length="97" mass="10552">MVAALTAPQAFAADSYQAVTDQILAQQQQIIATNSNYPFIKPSDVSSLPQYSQALAMGVLFGALNEQNRINGYDRNGEFLTAPGTRRLPSLCRSRTT</sequence>